<dbReference type="PANTHER" id="PTHR11088:SF60">
    <property type="entry name" value="TRNA DIMETHYLALLYLTRANSFERASE"/>
    <property type="match status" value="1"/>
</dbReference>
<dbReference type="NCBIfam" id="TIGR00174">
    <property type="entry name" value="miaA"/>
    <property type="match status" value="1"/>
</dbReference>
<comment type="function">
    <text evidence="2 10 12">Catalyzes the transfer of a dimethylallyl group onto the adenine at position 37 in tRNAs that read codons beginning with uridine, leading to the formation of N6-(dimethylallyl)adenosine (i(6)A).</text>
</comment>
<comment type="caution">
    <text evidence="10">Lacks conserved residue(s) required for the propagation of feature annotation.</text>
</comment>
<evidence type="ECO:0000256" key="3">
    <source>
        <dbReference type="ARBA" id="ARBA00005842"/>
    </source>
</evidence>
<comment type="similarity">
    <text evidence="3 10 13">Belongs to the IPP transferase family.</text>
</comment>
<proteinExistence type="inferred from homology"/>
<comment type="subunit">
    <text evidence="10">Monomer.</text>
</comment>
<evidence type="ECO:0000256" key="7">
    <source>
        <dbReference type="ARBA" id="ARBA00022840"/>
    </source>
</evidence>
<evidence type="ECO:0000256" key="8">
    <source>
        <dbReference type="ARBA" id="ARBA00022842"/>
    </source>
</evidence>
<feature type="binding site" evidence="10">
    <location>
        <begin position="26"/>
        <end position="33"/>
    </location>
    <ligand>
        <name>ATP</name>
        <dbReference type="ChEBI" id="CHEBI:30616"/>
    </ligand>
</feature>
<keyword evidence="6 10" id="KW-0547">Nucleotide-binding</keyword>
<dbReference type="GO" id="GO:0005524">
    <property type="term" value="F:ATP binding"/>
    <property type="evidence" value="ECO:0007669"/>
    <property type="project" value="UniProtKB-UniRule"/>
</dbReference>
<comment type="cofactor">
    <cofactor evidence="1 10">
        <name>Mg(2+)</name>
        <dbReference type="ChEBI" id="CHEBI:18420"/>
    </cofactor>
</comment>
<dbReference type="InterPro" id="IPR027417">
    <property type="entry name" value="P-loop_NTPase"/>
</dbReference>
<accession>A0A931HC36</accession>
<name>A0A931HC36_9SPHN</name>
<evidence type="ECO:0000256" key="9">
    <source>
        <dbReference type="ARBA" id="ARBA00049563"/>
    </source>
</evidence>
<evidence type="ECO:0000313" key="15">
    <source>
        <dbReference type="Proteomes" id="UP000617634"/>
    </source>
</evidence>
<dbReference type="InterPro" id="IPR018022">
    <property type="entry name" value="IPT"/>
</dbReference>
<dbReference type="GO" id="GO:0052381">
    <property type="term" value="F:tRNA dimethylallyltransferase activity"/>
    <property type="evidence" value="ECO:0007669"/>
    <property type="project" value="UniProtKB-UniRule"/>
</dbReference>
<evidence type="ECO:0000256" key="5">
    <source>
        <dbReference type="ARBA" id="ARBA00022694"/>
    </source>
</evidence>
<keyword evidence="8 10" id="KW-0460">Magnesium</keyword>
<evidence type="ECO:0000256" key="11">
    <source>
        <dbReference type="RuleBase" id="RU003783"/>
    </source>
</evidence>
<feature type="site" description="Interaction with substrate tRNA" evidence="10">
    <location>
        <position position="144"/>
    </location>
</feature>
<dbReference type="Gene3D" id="3.40.50.300">
    <property type="entry name" value="P-loop containing nucleotide triphosphate hydrolases"/>
    <property type="match status" value="1"/>
</dbReference>
<evidence type="ECO:0000256" key="1">
    <source>
        <dbReference type="ARBA" id="ARBA00001946"/>
    </source>
</evidence>
<dbReference type="RefSeq" id="WP_197163021.1">
    <property type="nucleotide sequence ID" value="NZ_JADZGI010000001.1"/>
</dbReference>
<keyword evidence="15" id="KW-1185">Reference proteome</keyword>
<dbReference type="EMBL" id="JADZGI010000001">
    <property type="protein sequence ID" value="MBH0113059.1"/>
    <property type="molecule type" value="Genomic_DNA"/>
</dbReference>
<dbReference type="HAMAP" id="MF_00185">
    <property type="entry name" value="IPP_trans"/>
    <property type="match status" value="1"/>
</dbReference>
<dbReference type="AlphaFoldDB" id="A0A931HC36"/>
<evidence type="ECO:0000256" key="13">
    <source>
        <dbReference type="RuleBase" id="RU003785"/>
    </source>
</evidence>
<evidence type="ECO:0000313" key="14">
    <source>
        <dbReference type="EMBL" id="MBH0113059.1"/>
    </source>
</evidence>
<sequence>MSTANILDASLDIETGDRPPLALIAGPTASGKSDCAVALAQALERAGRRAAIVNADASQVYADLEVLSARPSLADMGGIEHRLFGAWDGAETCSAADWAARARAEIAALHSQGVVPVLVGGTGLYIRTLLDGIAPVPAIDPQIRAQVRALPVAEAHAALLVEDPERAGALAPADTTRVARALEVVRSTGKPLAHWQQHKVGGIGDAVTLFPAILLPPREALYARCDRRFNLMIERGALAEVEALMARDLDPDLPVMRAIGVPELAAHLRSEIPLETAIERGARATRQYAKRQYTWLRHQPPAEWLKIETENSDPNIICDTLFRSFGLT</sequence>
<comment type="caution">
    <text evidence="14">The sequence shown here is derived from an EMBL/GenBank/DDBJ whole genome shotgun (WGS) entry which is preliminary data.</text>
</comment>
<comment type="catalytic activity">
    <reaction evidence="9 10 11">
        <text>adenosine(37) in tRNA + dimethylallyl diphosphate = N(6)-dimethylallyladenosine(37) in tRNA + diphosphate</text>
        <dbReference type="Rhea" id="RHEA:26482"/>
        <dbReference type="Rhea" id="RHEA-COMP:10162"/>
        <dbReference type="Rhea" id="RHEA-COMP:10375"/>
        <dbReference type="ChEBI" id="CHEBI:33019"/>
        <dbReference type="ChEBI" id="CHEBI:57623"/>
        <dbReference type="ChEBI" id="CHEBI:74411"/>
        <dbReference type="ChEBI" id="CHEBI:74415"/>
        <dbReference type="EC" id="2.5.1.75"/>
    </reaction>
</comment>
<evidence type="ECO:0000256" key="12">
    <source>
        <dbReference type="RuleBase" id="RU003784"/>
    </source>
</evidence>
<dbReference type="EC" id="2.5.1.75" evidence="10"/>
<organism evidence="14 15">
    <name type="scientific">Novosphingobium aureum</name>
    <dbReference type="NCBI Taxonomy" id="2792964"/>
    <lineage>
        <taxon>Bacteria</taxon>
        <taxon>Pseudomonadati</taxon>
        <taxon>Pseudomonadota</taxon>
        <taxon>Alphaproteobacteria</taxon>
        <taxon>Sphingomonadales</taxon>
        <taxon>Sphingomonadaceae</taxon>
        <taxon>Novosphingobium</taxon>
    </lineage>
</organism>
<dbReference type="Gene3D" id="1.10.20.140">
    <property type="match status" value="1"/>
</dbReference>
<dbReference type="SUPFAM" id="SSF52540">
    <property type="entry name" value="P-loop containing nucleoside triphosphate hydrolases"/>
    <property type="match status" value="1"/>
</dbReference>
<feature type="site" description="Interaction with substrate tRNA" evidence="10">
    <location>
        <position position="122"/>
    </location>
</feature>
<dbReference type="GO" id="GO:0006400">
    <property type="term" value="P:tRNA modification"/>
    <property type="evidence" value="ECO:0007669"/>
    <property type="project" value="TreeGrafter"/>
</dbReference>
<gene>
    <name evidence="10 14" type="primary">miaA</name>
    <name evidence="14" type="ORF">I5E68_08880</name>
</gene>
<evidence type="ECO:0000256" key="6">
    <source>
        <dbReference type="ARBA" id="ARBA00022741"/>
    </source>
</evidence>
<evidence type="ECO:0000256" key="10">
    <source>
        <dbReference type="HAMAP-Rule" id="MF_00185"/>
    </source>
</evidence>
<keyword evidence="4 10" id="KW-0808">Transferase</keyword>
<evidence type="ECO:0000256" key="2">
    <source>
        <dbReference type="ARBA" id="ARBA00003213"/>
    </source>
</evidence>
<feature type="binding site" evidence="10">
    <location>
        <begin position="28"/>
        <end position="33"/>
    </location>
    <ligand>
        <name>substrate</name>
    </ligand>
</feature>
<protein>
    <recommendedName>
        <fullName evidence="10">tRNA dimethylallyltransferase</fullName>
        <ecNumber evidence="10">2.5.1.75</ecNumber>
    </recommendedName>
    <alternativeName>
        <fullName evidence="10">Dimethylallyl diphosphate:tRNA dimethylallyltransferase</fullName>
        <shortName evidence="10">DMAPP:tRNA dimethylallyltransferase</shortName>
        <shortName evidence="10">DMATase</shortName>
    </alternativeName>
    <alternativeName>
        <fullName evidence="10">Isopentenyl-diphosphate:tRNA isopentenyltransferase</fullName>
        <shortName evidence="10">IPP transferase</shortName>
        <shortName evidence="10">IPPT</shortName>
        <shortName evidence="10">IPTase</shortName>
    </alternativeName>
</protein>
<dbReference type="InterPro" id="IPR039657">
    <property type="entry name" value="Dimethylallyltransferase"/>
</dbReference>
<dbReference type="Pfam" id="PF01715">
    <property type="entry name" value="IPPT"/>
    <property type="match status" value="1"/>
</dbReference>
<evidence type="ECO:0000256" key="4">
    <source>
        <dbReference type="ARBA" id="ARBA00022679"/>
    </source>
</evidence>
<keyword evidence="5 10" id="KW-0819">tRNA processing</keyword>
<keyword evidence="7 10" id="KW-0067">ATP-binding</keyword>
<dbReference type="PANTHER" id="PTHR11088">
    <property type="entry name" value="TRNA DIMETHYLALLYLTRANSFERASE"/>
    <property type="match status" value="1"/>
</dbReference>
<dbReference type="Proteomes" id="UP000617634">
    <property type="component" value="Unassembled WGS sequence"/>
</dbReference>
<reference evidence="14" key="1">
    <citation type="submission" date="2020-11" db="EMBL/GenBank/DDBJ databases">
        <title>Novosphingobium aureum sp. nov., a marine bacterium isolated from sediment of a salt flat.</title>
        <authorList>
            <person name="Yoo Y."/>
            <person name="Kim J.-J."/>
        </authorList>
    </citation>
    <scope>NUCLEOTIDE SEQUENCE</scope>
    <source>
        <strain evidence="14">YJ-S2-02</strain>
    </source>
</reference>